<organism evidence="8 9">
    <name type="scientific">Paenibacillus contaminans</name>
    <dbReference type="NCBI Taxonomy" id="450362"/>
    <lineage>
        <taxon>Bacteria</taxon>
        <taxon>Bacillati</taxon>
        <taxon>Bacillota</taxon>
        <taxon>Bacilli</taxon>
        <taxon>Bacillales</taxon>
        <taxon>Paenibacillaceae</taxon>
        <taxon>Paenibacillus</taxon>
    </lineage>
</organism>
<sequence>MKARSLPVPIPLLLAVGIAAISFSGIFVRLSDAPVSVMAMYRLLLTNIILLPFMLKFRPAIRRASFRDWTLTGLSGICLGVHYLLWMNSLRLTSVASSTVILSLQPIIVLIGAFWLFKERTTGKAIAGMSVAIGGTLLIGWGDLQVAGDALTGDLLSLAGTFAIALHMLFGQLVLRRMPAMLYSFTAFASAALVIAVYNVAFGFSFGGYSGQNWLIFALLAFVPTVFGQLLFNWLLRYVSATNVSMSVLGEPAGASLLAFWLLGERITGMQMAAGAIILLGVWYFLKHNKTTEAAAKPQQAAIAGSSNG</sequence>
<evidence type="ECO:0000259" key="7">
    <source>
        <dbReference type="Pfam" id="PF00892"/>
    </source>
</evidence>
<evidence type="ECO:0000313" key="8">
    <source>
        <dbReference type="EMBL" id="RAV20220.1"/>
    </source>
</evidence>
<dbReference type="SUPFAM" id="SSF103481">
    <property type="entry name" value="Multidrug resistance efflux transporter EmrE"/>
    <property type="match status" value="2"/>
</dbReference>
<evidence type="ECO:0000256" key="2">
    <source>
        <dbReference type="ARBA" id="ARBA00007362"/>
    </source>
</evidence>
<dbReference type="InterPro" id="IPR050638">
    <property type="entry name" value="AA-Vitamin_Transporters"/>
</dbReference>
<evidence type="ECO:0000256" key="1">
    <source>
        <dbReference type="ARBA" id="ARBA00004127"/>
    </source>
</evidence>
<gene>
    <name evidence="8" type="ORF">DQG23_17310</name>
</gene>
<name>A0A329MKQ7_9BACL</name>
<feature type="transmembrane region" description="Helical" evidence="6">
    <location>
        <begin position="182"/>
        <end position="202"/>
    </location>
</feature>
<feature type="transmembrane region" description="Helical" evidence="6">
    <location>
        <begin position="37"/>
        <end position="57"/>
    </location>
</feature>
<dbReference type="Pfam" id="PF00892">
    <property type="entry name" value="EamA"/>
    <property type="match status" value="2"/>
</dbReference>
<dbReference type="OrthoDB" id="9790852at2"/>
<accession>A0A329MKQ7</accession>
<feature type="transmembrane region" description="Helical" evidence="6">
    <location>
        <begin position="214"/>
        <end position="236"/>
    </location>
</feature>
<dbReference type="Gene3D" id="1.10.3730.20">
    <property type="match status" value="1"/>
</dbReference>
<comment type="caution">
    <text evidence="8">The sequence shown here is derived from an EMBL/GenBank/DDBJ whole genome shotgun (WGS) entry which is preliminary data.</text>
</comment>
<evidence type="ECO:0000256" key="3">
    <source>
        <dbReference type="ARBA" id="ARBA00022692"/>
    </source>
</evidence>
<feature type="transmembrane region" description="Helical" evidence="6">
    <location>
        <begin position="155"/>
        <end position="175"/>
    </location>
</feature>
<feature type="transmembrane region" description="Helical" evidence="6">
    <location>
        <begin position="12"/>
        <end position="31"/>
    </location>
</feature>
<dbReference type="PANTHER" id="PTHR32322">
    <property type="entry name" value="INNER MEMBRANE TRANSPORTER"/>
    <property type="match status" value="1"/>
</dbReference>
<reference evidence="8 9" key="1">
    <citation type="journal article" date="2009" name="Int. J. Syst. Evol. Microbiol.">
        <title>Paenibacillus contaminans sp. nov., isolated from a contaminated laboratory plate.</title>
        <authorList>
            <person name="Chou J.H."/>
            <person name="Lee J.H."/>
            <person name="Lin M.C."/>
            <person name="Chang P.S."/>
            <person name="Arun A.B."/>
            <person name="Young C.C."/>
            <person name="Chen W.M."/>
        </authorList>
    </citation>
    <scope>NUCLEOTIDE SEQUENCE [LARGE SCALE GENOMIC DNA]</scope>
    <source>
        <strain evidence="8 9">CKOBP-6</strain>
    </source>
</reference>
<dbReference type="EMBL" id="QMFB01000009">
    <property type="protein sequence ID" value="RAV20220.1"/>
    <property type="molecule type" value="Genomic_DNA"/>
</dbReference>
<protein>
    <submittedName>
        <fullName evidence="8">EamA/RhaT family transporter</fullName>
    </submittedName>
</protein>
<feature type="transmembrane region" description="Helical" evidence="6">
    <location>
        <begin position="92"/>
        <end position="117"/>
    </location>
</feature>
<evidence type="ECO:0000313" key="9">
    <source>
        <dbReference type="Proteomes" id="UP000250369"/>
    </source>
</evidence>
<feature type="domain" description="EamA" evidence="7">
    <location>
        <begin position="13"/>
        <end position="140"/>
    </location>
</feature>
<dbReference type="InterPro" id="IPR037185">
    <property type="entry name" value="EmrE-like"/>
</dbReference>
<dbReference type="RefSeq" id="WP_113032117.1">
    <property type="nucleotide sequence ID" value="NZ_QMFB01000009.1"/>
</dbReference>
<keyword evidence="9" id="KW-1185">Reference proteome</keyword>
<keyword evidence="5 6" id="KW-0472">Membrane</keyword>
<feature type="transmembrane region" description="Helical" evidence="6">
    <location>
        <begin position="124"/>
        <end position="143"/>
    </location>
</feature>
<feature type="transmembrane region" description="Helical" evidence="6">
    <location>
        <begin position="243"/>
        <end position="263"/>
    </location>
</feature>
<evidence type="ECO:0000256" key="5">
    <source>
        <dbReference type="ARBA" id="ARBA00023136"/>
    </source>
</evidence>
<feature type="domain" description="EamA" evidence="7">
    <location>
        <begin position="152"/>
        <end position="284"/>
    </location>
</feature>
<dbReference type="GO" id="GO:0016020">
    <property type="term" value="C:membrane"/>
    <property type="evidence" value="ECO:0007669"/>
    <property type="project" value="UniProtKB-SubCell"/>
</dbReference>
<keyword evidence="3 6" id="KW-0812">Transmembrane</keyword>
<feature type="transmembrane region" description="Helical" evidence="6">
    <location>
        <begin position="269"/>
        <end position="286"/>
    </location>
</feature>
<dbReference type="AlphaFoldDB" id="A0A329MKQ7"/>
<evidence type="ECO:0000256" key="6">
    <source>
        <dbReference type="SAM" id="Phobius"/>
    </source>
</evidence>
<dbReference type="InterPro" id="IPR000620">
    <property type="entry name" value="EamA_dom"/>
</dbReference>
<keyword evidence="4 6" id="KW-1133">Transmembrane helix</keyword>
<feature type="transmembrane region" description="Helical" evidence="6">
    <location>
        <begin position="69"/>
        <end position="86"/>
    </location>
</feature>
<proteinExistence type="inferred from homology"/>
<dbReference type="PANTHER" id="PTHR32322:SF2">
    <property type="entry name" value="EAMA DOMAIN-CONTAINING PROTEIN"/>
    <property type="match status" value="1"/>
</dbReference>
<comment type="subcellular location">
    <subcellularLocation>
        <location evidence="1">Endomembrane system</location>
        <topology evidence="1">Multi-pass membrane protein</topology>
    </subcellularLocation>
</comment>
<comment type="similarity">
    <text evidence="2">Belongs to the EamA transporter family.</text>
</comment>
<dbReference type="Proteomes" id="UP000250369">
    <property type="component" value="Unassembled WGS sequence"/>
</dbReference>
<evidence type="ECO:0000256" key="4">
    <source>
        <dbReference type="ARBA" id="ARBA00022989"/>
    </source>
</evidence>